<dbReference type="EMBL" id="BGPR01022077">
    <property type="protein sequence ID" value="GBN88004.1"/>
    <property type="molecule type" value="Genomic_DNA"/>
</dbReference>
<dbReference type="SUPFAM" id="SSF81321">
    <property type="entry name" value="Family A G protein-coupled receptor-like"/>
    <property type="match status" value="1"/>
</dbReference>
<gene>
    <name evidence="1" type="ORF">AVEN_218476_1</name>
</gene>
<dbReference type="AlphaFoldDB" id="A0A4Y2SIC2"/>
<proteinExistence type="predicted"/>
<accession>A0A4Y2SIC2</accession>
<feature type="non-terminal residue" evidence="1">
    <location>
        <position position="67"/>
    </location>
</feature>
<dbReference type="OrthoDB" id="9946013at2759"/>
<keyword evidence="2" id="KW-1185">Reference proteome</keyword>
<evidence type="ECO:0000313" key="1">
    <source>
        <dbReference type="EMBL" id="GBN88004.1"/>
    </source>
</evidence>
<comment type="caution">
    <text evidence="1">The sequence shown here is derived from an EMBL/GenBank/DDBJ whole genome shotgun (WGS) entry which is preliminary data.</text>
</comment>
<dbReference type="Gene3D" id="1.20.1070.10">
    <property type="entry name" value="Rhodopsin 7-helix transmembrane proteins"/>
    <property type="match status" value="1"/>
</dbReference>
<protein>
    <recommendedName>
        <fullName evidence="3">G-protein coupled receptors family 1 profile domain-containing protein</fullName>
    </recommendedName>
</protein>
<evidence type="ECO:0000313" key="2">
    <source>
        <dbReference type="Proteomes" id="UP000499080"/>
    </source>
</evidence>
<reference evidence="1 2" key="1">
    <citation type="journal article" date="2019" name="Sci. Rep.">
        <title>Orb-weaving spider Araneus ventricosus genome elucidates the spidroin gene catalogue.</title>
        <authorList>
            <person name="Kono N."/>
            <person name="Nakamura H."/>
            <person name="Ohtoshi R."/>
            <person name="Moran D.A.P."/>
            <person name="Shinohara A."/>
            <person name="Yoshida Y."/>
            <person name="Fujiwara M."/>
            <person name="Mori M."/>
            <person name="Tomita M."/>
            <person name="Arakawa K."/>
        </authorList>
    </citation>
    <scope>NUCLEOTIDE SEQUENCE [LARGE SCALE GENOMIC DNA]</scope>
</reference>
<sequence length="67" mass="7701">MSRLLHGTYAQNAINPIIYGACNESFRKAFRCLFKKNKIRPTAAPNYVHSPQRATRPTFNCVNKNIF</sequence>
<name>A0A4Y2SIC2_ARAVE</name>
<dbReference type="Proteomes" id="UP000499080">
    <property type="component" value="Unassembled WGS sequence"/>
</dbReference>
<evidence type="ECO:0008006" key="3">
    <source>
        <dbReference type="Google" id="ProtNLM"/>
    </source>
</evidence>
<organism evidence="1 2">
    <name type="scientific">Araneus ventricosus</name>
    <name type="common">Orbweaver spider</name>
    <name type="synonym">Epeira ventricosa</name>
    <dbReference type="NCBI Taxonomy" id="182803"/>
    <lineage>
        <taxon>Eukaryota</taxon>
        <taxon>Metazoa</taxon>
        <taxon>Ecdysozoa</taxon>
        <taxon>Arthropoda</taxon>
        <taxon>Chelicerata</taxon>
        <taxon>Arachnida</taxon>
        <taxon>Araneae</taxon>
        <taxon>Araneomorphae</taxon>
        <taxon>Entelegynae</taxon>
        <taxon>Araneoidea</taxon>
        <taxon>Araneidae</taxon>
        <taxon>Araneus</taxon>
    </lineage>
</organism>